<comment type="caution">
    <text evidence="4">The sequence shown here is derived from an EMBL/GenBank/DDBJ whole genome shotgun (WGS) entry which is preliminary data.</text>
</comment>
<dbReference type="Gene3D" id="1.25.40.10">
    <property type="entry name" value="Tetratricopeptide repeat domain"/>
    <property type="match status" value="5"/>
</dbReference>
<dbReference type="Pfam" id="PF08238">
    <property type="entry name" value="Sel1"/>
    <property type="match status" value="11"/>
</dbReference>
<sequence length="1211" mass="140834">MQSNDYIDLSKYEIIDKIGEDSTGEMFLIKLKNVKSNEVFTAKIYKQTISKIKSIEKEISDISLLDHPSILKIIGFSPINFKKGHNPVIVTDYFPNYSLQKLIESEVNELSGKLLDDNKKILILYGIASGMAYLHSLDIVQHILRPENIFLDSYLYPKINYFTLSKKFICHPTYLDITPEGIESNGYSKKSDVYAFAYIAYQLITNQNPFPEKNMYEIAEDIQNSKRPEFDTDNINPKIKDLIERCWSQDPENRPSFDQIVIEIKNIEKSQEFLDYVEYVDDKGEPKATPFLFFENSEENDQKEEEVSNPICPKKIYNKLPLKCQELLDEAEIDENCEQQYKVAVNFLNKQNKFPQNDEIGLAFLMKSIENGCLQAADFCLKGYLKESIDYIQSHLENPLFEYLNGFYLLGQHKFSEAAESLFKSSNNGFNKATHQLAEMYRDGIGFEADQEKATELYKKAKSQKKANSEKKRKISEEKKKASYKEGLQFLRSCKIDEAISIFESTPECFESNKKLSEIYFYGFQSIEPDIEKFIQYARIACKSNDIESVRLLSSVYEKDSQYKDHLLNIYLKGATNGDSDLMYKYALTLSKTRRQRQKLSQILQYIKMAADNGNQFAMYKYVTLNKNIGKNESNLYLRMAASFGETRSQEEVKSYQLKLKALKGDDPEAMFLYSQVLLTNKRGKEAMKFLQKAADGGNANAKKEITKIRIREIKIEIKNGDPKALGKLAEVLSEHNKYRKDIKEANDYLTKAARLYDINARINLKNLKELKLLQSNDCDLMFNHAAKIEDEDLERSKFWYKKAADLGNEESMVTYAKILDRQVSENLREFQKYRTSNMSKEEYENAKIEAEYYFKKAADIGNVVGMSNYARILDHKVRDYQKASANHRRTKITEQESKLLQKESAKYFKKAADSGSRVAMNSYGVYLEYKSKERSQEEAKKWYKKSADLGYIKGMLNYSRILDQGIRDYRYALRNKKKTKMTKTQYEEAQKEALKYYQIAAEQGNRNAMYFYALYLEHGNGIDADKEKAVQFYLAAAEKGHSGAMSNYARCLEHGIGIKQNRTEALKWYKRSAKYGHRKAEQDYEYLLNLMKKEQQKIDTDEDDDEINLQDEEEDDDDDDDDDTNGKRKKVSDRKDEFDVNDYDNDDDDENENNADDSDIENDDDENQNDNKDDEEEDFDDDDEDDDVDDNSSDFENENENNEKDFDDDV</sequence>
<evidence type="ECO:0000256" key="1">
    <source>
        <dbReference type="ARBA" id="ARBA00038101"/>
    </source>
</evidence>
<dbReference type="EMBL" id="JAPFFF010000043">
    <property type="protein sequence ID" value="KAK8840933.1"/>
    <property type="molecule type" value="Genomic_DNA"/>
</dbReference>
<dbReference type="PANTHER" id="PTHR11102:SF160">
    <property type="entry name" value="ERAD-ASSOCIATED E3 UBIQUITIN-PROTEIN LIGASE COMPONENT HRD3"/>
    <property type="match status" value="1"/>
</dbReference>
<dbReference type="InterPro" id="IPR000719">
    <property type="entry name" value="Prot_kinase_dom"/>
</dbReference>
<accession>A0ABR2H505</accession>
<feature type="compositionally biased region" description="Acidic residues" evidence="2">
    <location>
        <begin position="1140"/>
        <end position="1211"/>
    </location>
</feature>
<dbReference type="InterPro" id="IPR011990">
    <property type="entry name" value="TPR-like_helical_dom_sf"/>
</dbReference>
<dbReference type="InterPro" id="IPR011009">
    <property type="entry name" value="Kinase-like_dom_sf"/>
</dbReference>
<dbReference type="InterPro" id="IPR006597">
    <property type="entry name" value="Sel1-like"/>
</dbReference>
<keyword evidence="5" id="KW-1185">Reference proteome</keyword>
<feature type="region of interest" description="Disordered" evidence="2">
    <location>
        <begin position="1098"/>
        <end position="1211"/>
    </location>
</feature>
<dbReference type="InterPro" id="IPR050767">
    <property type="entry name" value="Sel1_AlgK"/>
</dbReference>
<dbReference type="Proteomes" id="UP001470230">
    <property type="component" value="Unassembled WGS sequence"/>
</dbReference>
<feature type="domain" description="Protein kinase" evidence="3">
    <location>
        <begin position="12"/>
        <end position="274"/>
    </location>
</feature>
<dbReference type="Pfam" id="PF07714">
    <property type="entry name" value="PK_Tyr_Ser-Thr"/>
    <property type="match status" value="1"/>
</dbReference>
<proteinExistence type="inferred from homology"/>
<dbReference type="PANTHER" id="PTHR11102">
    <property type="entry name" value="SEL-1-LIKE PROTEIN"/>
    <property type="match status" value="1"/>
</dbReference>
<comment type="similarity">
    <text evidence="1">Belongs to the sel-1 family.</text>
</comment>
<dbReference type="SMART" id="SM00671">
    <property type="entry name" value="SEL1"/>
    <property type="match status" value="8"/>
</dbReference>
<organism evidence="4 5">
    <name type="scientific">Tritrichomonas musculus</name>
    <dbReference type="NCBI Taxonomy" id="1915356"/>
    <lineage>
        <taxon>Eukaryota</taxon>
        <taxon>Metamonada</taxon>
        <taxon>Parabasalia</taxon>
        <taxon>Tritrichomonadida</taxon>
        <taxon>Tritrichomonadidae</taxon>
        <taxon>Tritrichomonas</taxon>
    </lineage>
</organism>
<feature type="compositionally biased region" description="Acidic residues" evidence="2">
    <location>
        <begin position="1101"/>
        <end position="1124"/>
    </location>
</feature>
<dbReference type="SUPFAM" id="SSF56112">
    <property type="entry name" value="Protein kinase-like (PK-like)"/>
    <property type="match status" value="1"/>
</dbReference>
<name>A0ABR2H505_9EUKA</name>
<reference evidence="4 5" key="1">
    <citation type="submission" date="2024-04" db="EMBL/GenBank/DDBJ databases">
        <title>Tritrichomonas musculus Genome.</title>
        <authorList>
            <person name="Alves-Ferreira E."/>
            <person name="Grigg M."/>
            <person name="Lorenzi H."/>
            <person name="Galac M."/>
        </authorList>
    </citation>
    <scope>NUCLEOTIDE SEQUENCE [LARGE SCALE GENOMIC DNA]</scope>
    <source>
        <strain evidence="4 5">EAF2021</strain>
    </source>
</reference>
<protein>
    <recommendedName>
        <fullName evidence="3">Protein kinase domain-containing protein</fullName>
    </recommendedName>
</protein>
<dbReference type="SUPFAM" id="SSF81901">
    <property type="entry name" value="HCP-like"/>
    <property type="match status" value="4"/>
</dbReference>
<dbReference type="SMART" id="SM00220">
    <property type="entry name" value="S_TKc"/>
    <property type="match status" value="1"/>
</dbReference>
<dbReference type="PROSITE" id="PS50011">
    <property type="entry name" value="PROTEIN_KINASE_DOM"/>
    <property type="match status" value="1"/>
</dbReference>
<evidence type="ECO:0000313" key="4">
    <source>
        <dbReference type="EMBL" id="KAK8840933.1"/>
    </source>
</evidence>
<evidence type="ECO:0000259" key="3">
    <source>
        <dbReference type="PROSITE" id="PS50011"/>
    </source>
</evidence>
<dbReference type="InterPro" id="IPR001245">
    <property type="entry name" value="Ser-Thr/Tyr_kinase_cat_dom"/>
</dbReference>
<gene>
    <name evidence="4" type="ORF">M9Y10_027765</name>
</gene>
<evidence type="ECO:0000313" key="5">
    <source>
        <dbReference type="Proteomes" id="UP001470230"/>
    </source>
</evidence>
<evidence type="ECO:0000256" key="2">
    <source>
        <dbReference type="SAM" id="MobiDB-lite"/>
    </source>
</evidence>
<dbReference type="Gene3D" id="1.10.510.10">
    <property type="entry name" value="Transferase(Phosphotransferase) domain 1"/>
    <property type="match status" value="1"/>
</dbReference>